<sequence>MIDITNNSKNLTLVAIDIAKKSHDALIQFANGHSVQMKIENSLQGYQRLWVECCKHPSVVRIGFEPTADYHRNVAYWFQQQGAQCHLVSSLSCARAREMLYQTWDKNDRKDTSVIMYLLNQGISRPFFDPLVHQTGLPRLC</sequence>
<gene>
    <name evidence="3" type="ORF">CWB96_21775</name>
    <name evidence="2" type="ORF">CWB97_18745</name>
</gene>
<protein>
    <recommendedName>
        <fullName evidence="1">Transposase IS110-like N-terminal domain-containing protein</fullName>
    </recommendedName>
</protein>
<dbReference type="GO" id="GO:0003677">
    <property type="term" value="F:DNA binding"/>
    <property type="evidence" value="ECO:0007669"/>
    <property type="project" value="InterPro"/>
</dbReference>
<dbReference type="EMBL" id="PNCK01000083">
    <property type="protein sequence ID" value="TMP40356.1"/>
    <property type="molecule type" value="Genomic_DNA"/>
</dbReference>
<accession>A0A5S3XI10</accession>
<comment type="caution">
    <text evidence="3">The sequence shown here is derived from an EMBL/GenBank/DDBJ whole genome shotgun (WGS) entry which is preliminary data.</text>
</comment>
<organism evidence="3 5">
    <name type="scientific">Pseudoalteromonas citrea</name>
    <dbReference type="NCBI Taxonomy" id="43655"/>
    <lineage>
        <taxon>Bacteria</taxon>
        <taxon>Pseudomonadati</taxon>
        <taxon>Pseudomonadota</taxon>
        <taxon>Gammaproteobacteria</taxon>
        <taxon>Alteromonadales</taxon>
        <taxon>Pseudoalteromonadaceae</taxon>
        <taxon>Pseudoalteromonas</taxon>
    </lineage>
</organism>
<evidence type="ECO:0000259" key="1">
    <source>
        <dbReference type="Pfam" id="PF01548"/>
    </source>
</evidence>
<dbReference type="GO" id="GO:0006313">
    <property type="term" value="P:DNA transposition"/>
    <property type="evidence" value="ECO:0007669"/>
    <property type="project" value="InterPro"/>
</dbReference>
<dbReference type="Proteomes" id="UP000307706">
    <property type="component" value="Unassembled WGS sequence"/>
</dbReference>
<proteinExistence type="predicted"/>
<name>A0A5S3XI10_9GAMM</name>
<dbReference type="InterPro" id="IPR002525">
    <property type="entry name" value="Transp_IS110-like_N"/>
</dbReference>
<feature type="domain" description="Transposase IS110-like N-terminal" evidence="1">
    <location>
        <begin position="14"/>
        <end position="118"/>
    </location>
</feature>
<dbReference type="RefSeq" id="WP_138598168.1">
    <property type="nucleotide sequence ID" value="NZ_PNCK01000083.1"/>
</dbReference>
<evidence type="ECO:0000313" key="3">
    <source>
        <dbReference type="EMBL" id="TMP52493.1"/>
    </source>
</evidence>
<evidence type="ECO:0000313" key="5">
    <source>
        <dbReference type="Proteomes" id="UP000307706"/>
    </source>
</evidence>
<reference evidence="4 5" key="1">
    <citation type="submission" date="2017-12" db="EMBL/GenBank/DDBJ databases">
        <authorList>
            <person name="Paulsen S."/>
            <person name="Gram L.K."/>
        </authorList>
    </citation>
    <scope>NUCLEOTIDE SEQUENCE [LARGE SCALE GENOMIC DNA]</scope>
    <source>
        <strain evidence="3 5">S2231</strain>
        <strain evidence="2 4">S2233</strain>
    </source>
</reference>
<evidence type="ECO:0000313" key="2">
    <source>
        <dbReference type="EMBL" id="TMP40356.1"/>
    </source>
</evidence>
<dbReference type="GO" id="GO:0004803">
    <property type="term" value="F:transposase activity"/>
    <property type="evidence" value="ECO:0007669"/>
    <property type="project" value="InterPro"/>
</dbReference>
<dbReference type="OrthoDB" id="1523051at2"/>
<reference evidence="5" key="2">
    <citation type="submission" date="2019-06" db="EMBL/GenBank/DDBJ databases">
        <title>Co-occurence of chitin degradation, pigmentation and bioactivity in marine Pseudoalteromonas.</title>
        <authorList>
            <person name="Sonnenschein E.C."/>
            <person name="Bech P.K."/>
        </authorList>
    </citation>
    <scope>NUCLEOTIDE SEQUENCE [LARGE SCALE GENOMIC DNA]</scope>
    <source>
        <strain evidence="5">S2231</strain>
    </source>
</reference>
<dbReference type="Proteomes" id="UP000305730">
    <property type="component" value="Unassembled WGS sequence"/>
</dbReference>
<evidence type="ECO:0000313" key="4">
    <source>
        <dbReference type="Proteomes" id="UP000305730"/>
    </source>
</evidence>
<keyword evidence="4" id="KW-1185">Reference proteome</keyword>
<reference evidence="3" key="3">
    <citation type="submission" date="2019-09" db="EMBL/GenBank/DDBJ databases">
        <title>Co-occurence of chitin degradation, pigmentation and bioactivity in marine Pseudoalteromonas.</title>
        <authorList>
            <person name="Sonnenschein E.C."/>
            <person name="Bech P.K."/>
        </authorList>
    </citation>
    <scope>NUCLEOTIDE SEQUENCE</scope>
    <source>
        <strain evidence="3">S2231</strain>
        <strain evidence="2 4">S2233</strain>
    </source>
</reference>
<dbReference type="Pfam" id="PF01548">
    <property type="entry name" value="DEDD_Tnp_IS110"/>
    <property type="match status" value="1"/>
</dbReference>
<dbReference type="EMBL" id="PNCL01000173">
    <property type="protein sequence ID" value="TMP52493.1"/>
    <property type="molecule type" value="Genomic_DNA"/>
</dbReference>
<dbReference type="AlphaFoldDB" id="A0A5S3XI10"/>